<comment type="caution">
    <text evidence="2">The sequence shown here is derived from an EMBL/GenBank/DDBJ whole genome shotgun (WGS) entry which is preliminary data.</text>
</comment>
<accession>A0A8X6XU92</accession>
<gene>
    <name evidence="2" type="ORF">TNIN_210961</name>
</gene>
<dbReference type="Proteomes" id="UP000886998">
    <property type="component" value="Unassembled WGS sequence"/>
</dbReference>
<proteinExistence type="predicted"/>
<keyword evidence="3" id="KW-1185">Reference proteome</keyword>
<dbReference type="EMBL" id="BMAV01012490">
    <property type="protein sequence ID" value="GFY59188.1"/>
    <property type="molecule type" value="Genomic_DNA"/>
</dbReference>
<dbReference type="AlphaFoldDB" id="A0A8X6XU92"/>
<reference evidence="2" key="1">
    <citation type="submission" date="2020-08" db="EMBL/GenBank/DDBJ databases">
        <title>Multicomponent nature underlies the extraordinary mechanical properties of spider dragline silk.</title>
        <authorList>
            <person name="Kono N."/>
            <person name="Nakamura H."/>
            <person name="Mori M."/>
            <person name="Yoshida Y."/>
            <person name="Ohtoshi R."/>
            <person name="Malay A.D."/>
            <person name="Moran D.A.P."/>
            <person name="Tomita M."/>
            <person name="Numata K."/>
            <person name="Arakawa K."/>
        </authorList>
    </citation>
    <scope>NUCLEOTIDE SEQUENCE</scope>
</reference>
<name>A0A8X6XU92_9ARAC</name>
<organism evidence="2 3">
    <name type="scientific">Trichonephila inaurata madagascariensis</name>
    <dbReference type="NCBI Taxonomy" id="2747483"/>
    <lineage>
        <taxon>Eukaryota</taxon>
        <taxon>Metazoa</taxon>
        <taxon>Ecdysozoa</taxon>
        <taxon>Arthropoda</taxon>
        <taxon>Chelicerata</taxon>
        <taxon>Arachnida</taxon>
        <taxon>Araneae</taxon>
        <taxon>Araneomorphae</taxon>
        <taxon>Entelegynae</taxon>
        <taxon>Araneoidea</taxon>
        <taxon>Nephilidae</taxon>
        <taxon>Trichonephila</taxon>
        <taxon>Trichonephila inaurata</taxon>
    </lineage>
</organism>
<feature type="region of interest" description="Disordered" evidence="1">
    <location>
        <begin position="69"/>
        <end position="94"/>
    </location>
</feature>
<evidence type="ECO:0000256" key="1">
    <source>
        <dbReference type="SAM" id="MobiDB-lite"/>
    </source>
</evidence>
<feature type="compositionally biased region" description="Polar residues" evidence="1">
    <location>
        <begin position="78"/>
        <end position="88"/>
    </location>
</feature>
<protein>
    <submittedName>
        <fullName evidence="2">Uncharacterized protein</fullName>
    </submittedName>
</protein>
<evidence type="ECO:0000313" key="2">
    <source>
        <dbReference type="EMBL" id="GFY59188.1"/>
    </source>
</evidence>
<evidence type="ECO:0000313" key="3">
    <source>
        <dbReference type="Proteomes" id="UP000886998"/>
    </source>
</evidence>
<sequence length="187" mass="21504">MKKRAKVIESDSDSSVSNSQCTILYPSTKVLKCKKAVRRYSNSYRDEDCASLSDGNLETECTTVTKYESEKNDLRQPSAVNNKRNTAGRTLLTDPKPMTYRPKRMRGREEYFREQCSHKPISNESSIQAGQKDIANNLKMRTIPKINKNALCPSKRFIHQTIYSKNSSNGHFQSKIRKYRNEISLII</sequence>